<dbReference type="InterPro" id="IPR009061">
    <property type="entry name" value="DNA-bd_dom_put_sf"/>
</dbReference>
<dbReference type="Proteomes" id="UP000010473">
    <property type="component" value="Plasmid pSTA7437.01"/>
</dbReference>
<reference evidence="3" key="1">
    <citation type="journal article" date="2013" name="Proc. Natl. Acad. Sci. U.S.A.">
        <title>Improving the coverage of the cyanobacterial phylum using diversity-driven genome sequencing.</title>
        <authorList>
            <person name="Shih P.M."/>
            <person name="Wu D."/>
            <person name="Latifi A."/>
            <person name="Axen S.D."/>
            <person name="Fewer D.P."/>
            <person name="Talla E."/>
            <person name="Calteau A."/>
            <person name="Cai F."/>
            <person name="Tandeau de Marsac N."/>
            <person name="Rippka R."/>
            <person name="Herdman M."/>
            <person name="Sivonen K."/>
            <person name="Coursin T."/>
            <person name="Laurent T."/>
            <person name="Goodwin L."/>
            <person name="Nolan M."/>
            <person name="Davenport K.W."/>
            <person name="Han C.S."/>
            <person name="Rubin E.M."/>
            <person name="Eisen J.A."/>
            <person name="Woyke T."/>
            <person name="Gugger M."/>
            <person name="Kerfeld C.A."/>
        </authorList>
    </citation>
    <scope>NUCLEOTIDE SEQUENCE [LARGE SCALE GENOMIC DNA]</scope>
    <source>
        <strain evidence="3">ATCC 29371 / PCC 7437</strain>
        <plasmid evidence="3">Plasmid pSTA7437.01</plasmid>
    </source>
</reference>
<sequence>MNLPQDKYVYSGKAAALLEVSNKTLIKWVKQGHINCLRQGKNRKFSLAEIEKFKQSSFYRSRNPKFTLIYVRAENSLERRNLVEKARDYCQRNSWTEIAISESTQPQNCLNTLYFQQAFNYFFERKIERLICCKNQDEVSRFFSTLVKHRGIEVLDLLNL</sequence>
<dbReference type="RefSeq" id="WP_015211936.1">
    <property type="nucleotide sequence ID" value="NC_019765.1"/>
</dbReference>
<dbReference type="Pfam" id="PF12728">
    <property type="entry name" value="HTH_17"/>
    <property type="match status" value="1"/>
</dbReference>
<keyword evidence="2" id="KW-0614">Plasmid</keyword>
<dbReference type="SUPFAM" id="SSF46955">
    <property type="entry name" value="Putative DNA-binding domain"/>
    <property type="match status" value="1"/>
</dbReference>
<proteinExistence type="predicted"/>
<geneLocation type="plasmid" evidence="2 3">
    <name>pSTA7437.01</name>
</geneLocation>
<dbReference type="AlphaFoldDB" id="K9Y212"/>
<protein>
    <recommendedName>
        <fullName evidence="1">Helix-turn-helix domain-containing protein</fullName>
    </recommendedName>
</protein>
<keyword evidence="3" id="KW-1185">Reference proteome</keyword>
<name>K9Y212_STAC7</name>
<gene>
    <name evidence="2" type="ordered locus">Sta7437_4568</name>
</gene>
<dbReference type="InterPro" id="IPR041657">
    <property type="entry name" value="HTH_17"/>
</dbReference>
<evidence type="ECO:0000259" key="1">
    <source>
        <dbReference type="Pfam" id="PF12728"/>
    </source>
</evidence>
<dbReference type="KEGG" id="scs:Sta7437_4568"/>
<dbReference type="OrthoDB" id="9831551at2"/>
<accession>K9Y212</accession>
<dbReference type="HOGENOM" id="CLU_1651087_0_0_3"/>
<organism evidence="2 3">
    <name type="scientific">Stanieria cyanosphaera (strain ATCC 29371 / PCC 7437)</name>
    <dbReference type="NCBI Taxonomy" id="111780"/>
    <lineage>
        <taxon>Bacteria</taxon>
        <taxon>Bacillati</taxon>
        <taxon>Cyanobacteriota</taxon>
        <taxon>Cyanophyceae</taxon>
        <taxon>Pleurocapsales</taxon>
        <taxon>Dermocarpellaceae</taxon>
        <taxon>Stanieria</taxon>
    </lineage>
</organism>
<feature type="domain" description="Helix-turn-helix" evidence="1">
    <location>
        <begin position="14"/>
        <end position="56"/>
    </location>
</feature>
<evidence type="ECO:0000313" key="2">
    <source>
        <dbReference type="EMBL" id="AFZ38027.1"/>
    </source>
</evidence>
<evidence type="ECO:0000313" key="3">
    <source>
        <dbReference type="Proteomes" id="UP000010473"/>
    </source>
</evidence>
<dbReference type="Gene3D" id="1.10.1660.10">
    <property type="match status" value="1"/>
</dbReference>
<dbReference type="EMBL" id="CP003654">
    <property type="protein sequence ID" value="AFZ38027.1"/>
    <property type="molecule type" value="Genomic_DNA"/>
</dbReference>